<evidence type="ECO:0000313" key="2">
    <source>
        <dbReference type="EMBL" id="TWF44886.1"/>
    </source>
</evidence>
<evidence type="ECO:0000259" key="1">
    <source>
        <dbReference type="SMART" id="SM00507"/>
    </source>
</evidence>
<dbReference type="EMBL" id="VIWO01000001">
    <property type="protein sequence ID" value="TWF44886.1"/>
    <property type="molecule type" value="Genomic_DNA"/>
</dbReference>
<gene>
    <name evidence="2" type="ORF">FHW36_101812</name>
</gene>
<dbReference type="RefSeq" id="WP_145662538.1">
    <property type="nucleotide sequence ID" value="NZ_VIWO01000001.1"/>
</dbReference>
<accession>A0A561Q3H5</accession>
<dbReference type="OrthoDB" id="67788at2"/>
<dbReference type="InterPro" id="IPR003615">
    <property type="entry name" value="HNH_nuc"/>
</dbReference>
<dbReference type="AlphaFoldDB" id="A0A561Q3H5"/>
<comment type="caution">
    <text evidence="2">The sequence shown here is derived from an EMBL/GenBank/DDBJ whole genome shotgun (WGS) entry which is preliminary data.</text>
</comment>
<protein>
    <submittedName>
        <fullName evidence="2">5-methylcytosine-specific restriction protein A</fullName>
    </submittedName>
</protein>
<feature type="domain" description="HNH nuclease" evidence="1">
    <location>
        <begin position="159"/>
        <end position="222"/>
    </location>
</feature>
<dbReference type="SMART" id="SM00507">
    <property type="entry name" value="HNHc"/>
    <property type="match status" value="1"/>
</dbReference>
<dbReference type="GO" id="GO:0008270">
    <property type="term" value="F:zinc ion binding"/>
    <property type="evidence" value="ECO:0007669"/>
    <property type="project" value="InterPro"/>
</dbReference>
<dbReference type="GO" id="GO:0004519">
    <property type="term" value="F:endonuclease activity"/>
    <property type="evidence" value="ECO:0007669"/>
    <property type="project" value="InterPro"/>
</dbReference>
<sequence>MSRNPKWHRDEIILALHLYFSPDRGTIDTKNPKIIALSQLLNELPLVTNRPDQERFRNVNGVALKLSNFLPFDDQYTGTGMTRGSKLDKAIFLEFQHKKDLLAKIAKEITAIAKNQTLKEEILQIEEDEQTLTDAVEEGAILYKLHKVRERVPSIVKDKKAAVLKKNGKLSCEVCGFDFHDCYGEVGKGFIECHHITPLADIKVSRQTTLADLALVCSNCHRMLHKKIDDISIESLRVMIQASLKLQAR</sequence>
<name>A0A561Q3H5_9BACT</name>
<evidence type="ECO:0000313" key="3">
    <source>
        <dbReference type="Proteomes" id="UP000320811"/>
    </source>
</evidence>
<keyword evidence="3" id="KW-1185">Reference proteome</keyword>
<dbReference type="Pfam" id="PF01844">
    <property type="entry name" value="HNH"/>
    <property type="match status" value="1"/>
</dbReference>
<dbReference type="CDD" id="cd00085">
    <property type="entry name" value="HNHc"/>
    <property type="match status" value="1"/>
</dbReference>
<dbReference type="GO" id="GO:0003676">
    <property type="term" value="F:nucleic acid binding"/>
    <property type="evidence" value="ECO:0007669"/>
    <property type="project" value="InterPro"/>
</dbReference>
<dbReference type="Proteomes" id="UP000320811">
    <property type="component" value="Unassembled WGS sequence"/>
</dbReference>
<organism evidence="2 3">
    <name type="scientific">Chitinophaga polysaccharea</name>
    <dbReference type="NCBI Taxonomy" id="1293035"/>
    <lineage>
        <taxon>Bacteria</taxon>
        <taxon>Pseudomonadati</taxon>
        <taxon>Bacteroidota</taxon>
        <taxon>Chitinophagia</taxon>
        <taxon>Chitinophagales</taxon>
        <taxon>Chitinophagaceae</taxon>
        <taxon>Chitinophaga</taxon>
    </lineage>
</organism>
<proteinExistence type="predicted"/>
<reference evidence="2 3" key="1">
    <citation type="submission" date="2019-06" db="EMBL/GenBank/DDBJ databases">
        <title>Sorghum-associated microbial communities from plants grown in Nebraska, USA.</title>
        <authorList>
            <person name="Schachtman D."/>
        </authorList>
    </citation>
    <scope>NUCLEOTIDE SEQUENCE [LARGE SCALE GENOMIC DNA]</scope>
    <source>
        <strain evidence="2 3">1209</strain>
    </source>
</reference>
<dbReference type="InterPro" id="IPR002711">
    <property type="entry name" value="HNH"/>
</dbReference>